<evidence type="ECO:0000256" key="5">
    <source>
        <dbReference type="ARBA" id="ARBA00023315"/>
    </source>
</evidence>
<feature type="site" description="Involved in the stabilization of negative charge on the oxyanion by the formation of the oxyanion hole" evidence="6">
    <location>
        <position position="116"/>
    </location>
</feature>
<dbReference type="Gene3D" id="3.10.20.340">
    <property type="entry name" value="ArgJ beta chain, C-terminal domain"/>
    <property type="match status" value="1"/>
</dbReference>
<comment type="catalytic activity">
    <reaction evidence="6">
        <text>L-glutamate + acetyl-CoA = N-acetyl-L-glutamate + CoA + H(+)</text>
        <dbReference type="Rhea" id="RHEA:24292"/>
        <dbReference type="ChEBI" id="CHEBI:15378"/>
        <dbReference type="ChEBI" id="CHEBI:29985"/>
        <dbReference type="ChEBI" id="CHEBI:44337"/>
        <dbReference type="ChEBI" id="CHEBI:57287"/>
        <dbReference type="ChEBI" id="CHEBI:57288"/>
        <dbReference type="EC" id="2.3.1.1"/>
    </reaction>
</comment>
<dbReference type="CDD" id="cd02152">
    <property type="entry name" value="OAT"/>
    <property type="match status" value="1"/>
</dbReference>
<dbReference type="HAMAP" id="MF_01106">
    <property type="entry name" value="ArgJ"/>
    <property type="match status" value="1"/>
</dbReference>
<evidence type="ECO:0000256" key="3">
    <source>
        <dbReference type="ARBA" id="ARBA00022679"/>
    </source>
</evidence>
<dbReference type="EMBL" id="SMKE01000004">
    <property type="protein sequence ID" value="TDC02573.1"/>
    <property type="molecule type" value="Genomic_DNA"/>
</dbReference>
<evidence type="ECO:0000256" key="2">
    <source>
        <dbReference type="ARBA" id="ARBA00011475"/>
    </source>
</evidence>
<dbReference type="PANTHER" id="PTHR23100">
    <property type="entry name" value="ARGININE BIOSYNTHESIS BIFUNCTIONAL PROTEIN ARGJ"/>
    <property type="match status" value="1"/>
</dbReference>
<dbReference type="EC" id="2.3.1.35" evidence="6"/>
<dbReference type="NCBIfam" id="NF003802">
    <property type="entry name" value="PRK05388.1"/>
    <property type="match status" value="1"/>
</dbReference>
<keyword evidence="6" id="KW-0055">Arginine biosynthesis</keyword>
<dbReference type="NCBIfam" id="TIGR00120">
    <property type="entry name" value="ArgJ"/>
    <property type="match status" value="1"/>
</dbReference>
<keyword evidence="4 6" id="KW-0068">Autocatalytic cleavage</keyword>
<feature type="binding site" evidence="6">
    <location>
        <position position="153"/>
    </location>
    <ligand>
        <name>substrate</name>
    </ligand>
</feature>
<dbReference type="Pfam" id="PF01960">
    <property type="entry name" value="ArgJ"/>
    <property type="match status" value="1"/>
</dbReference>
<feature type="chain" id="PRO_5044933355" description="Arginine biosynthesis bifunctional protein ArgJ alpha chain" evidence="6">
    <location>
        <begin position="1"/>
        <end position="185"/>
    </location>
</feature>
<evidence type="ECO:0000256" key="6">
    <source>
        <dbReference type="HAMAP-Rule" id="MF_01106"/>
    </source>
</evidence>
<dbReference type="InterPro" id="IPR016117">
    <property type="entry name" value="ArgJ-like_dom_sf"/>
</dbReference>
<dbReference type="InterPro" id="IPR002813">
    <property type="entry name" value="Arg_biosynth_ArgJ"/>
</dbReference>
<comment type="caution">
    <text evidence="7">The sequence shown here is derived from an EMBL/GenBank/DDBJ whole genome shotgun (WGS) entry which is preliminary data.</text>
</comment>
<feature type="binding site" evidence="6">
    <location>
        <position position="385"/>
    </location>
    <ligand>
        <name>substrate</name>
    </ligand>
</feature>
<dbReference type="EC" id="2.3.1.1" evidence="6"/>
<feature type="binding site" evidence="6">
    <location>
        <position position="186"/>
    </location>
    <ligand>
        <name>substrate</name>
    </ligand>
</feature>
<reference evidence="7 8" key="1">
    <citation type="submission" date="2019-02" db="EMBL/GenBank/DDBJ databases">
        <title>Draft genome sequences of novel Actinobacteria.</title>
        <authorList>
            <person name="Sahin N."/>
            <person name="Ay H."/>
            <person name="Saygin H."/>
        </authorList>
    </citation>
    <scope>NUCLEOTIDE SEQUENCE [LARGE SCALE GENOMIC DNA]</scope>
    <source>
        <strain evidence="7 8">JCM 30529</strain>
    </source>
</reference>
<protein>
    <recommendedName>
        <fullName evidence="6">Arginine biosynthesis bifunctional protein ArgJ</fullName>
    </recommendedName>
    <domain>
        <recommendedName>
            <fullName evidence="6">Glutamate N-acetyltransferase</fullName>
            <ecNumber evidence="6">2.3.1.35</ecNumber>
        </recommendedName>
        <alternativeName>
            <fullName evidence="6">Ornithine acetyltransferase</fullName>
            <shortName evidence="6">OATase</shortName>
        </alternativeName>
        <alternativeName>
            <fullName evidence="6">Ornithine transacetylase</fullName>
        </alternativeName>
    </domain>
    <domain>
        <recommendedName>
            <fullName evidence="6">Amino-acid acetyltransferase</fullName>
            <ecNumber evidence="6">2.3.1.1</ecNumber>
        </recommendedName>
        <alternativeName>
            <fullName evidence="6">N-acetylglutamate synthase</fullName>
            <shortName evidence="6">AGSase</shortName>
        </alternativeName>
    </domain>
    <component>
        <recommendedName>
            <fullName evidence="6">Arginine biosynthesis bifunctional protein ArgJ alpha chain</fullName>
        </recommendedName>
    </component>
    <component>
        <recommendedName>
            <fullName evidence="6">Arginine biosynthesis bifunctional protein ArgJ beta chain</fullName>
        </recommendedName>
    </component>
</protein>
<evidence type="ECO:0000313" key="8">
    <source>
        <dbReference type="Proteomes" id="UP000295626"/>
    </source>
</evidence>
<dbReference type="InterPro" id="IPR042195">
    <property type="entry name" value="ArgJ_beta_C"/>
</dbReference>
<name>A0ABY2DPD2_9ACTN</name>
<comment type="pathway">
    <text evidence="6">Amino-acid biosynthesis; L-arginine biosynthesis; L-ornithine and N-acetyl-L-glutamate from L-glutamate and N(2)-acetyl-L-ornithine (cyclic): step 1/1.</text>
</comment>
<keyword evidence="5 6" id="KW-0012">Acyltransferase</keyword>
<dbReference type="PANTHER" id="PTHR23100:SF0">
    <property type="entry name" value="ARGININE BIOSYNTHESIS BIFUNCTIONAL PROTEIN ARGJ, MITOCHONDRIAL"/>
    <property type="match status" value="1"/>
</dbReference>
<dbReference type="GO" id="GO:0004358">
    <property type="term" value="F:L-glutamate N-acetyltransferase activity, acting on acetyl-L-ornithine as donor"/>
    <property type="evidence" value="ECO:0007669"/>
    <property type="project" value="UniProtKB-EC"/>
</dbReference>
<sequence length="390" mass="39264">MSVTAARGFRASGVAAGLKSAGALDVALVVNDGPDAGVAGVFTANRVKAAPVLWTQQVVHGGVARAVILNSGGANACTGPAGFQDTHATAEHTAAVLTSTNARLMVGAGDVAVCSTGLIGERLPMDKLLPGVRGAARDLSRGGGPAAAEAIMTTDSRPKTTVVDGGGWTVGGMAKGAGMLSPALATMLCVLTTDAVAGPEALDAALRAACRVTFDRLDSDGAMSTNDTVLLLASGASGLEPTRAELTAAVTAACHDLAQQLLADAEGATKQVAIEVVGAASEDDAVEVGRAVARNNLVKTALFGNDPNWGRILAAVGTTAAVFEADDLDVAVNGIWVCRSGAAAEDRSKVDLTGRDVTVRIDLHAGTDQATVWTNDLSHAYVHENSAYST</sequence>
<dbReference type="SUPFAM" id="SSF56266">
    <property type="entry name" value="DmpA/ArgJ-like"/>
    <property type="match status" value="1"/>
</dbReference>
<keyword evidence="6" id="KW-0963">Cytoplasm</keyword>
<comment type="similarity">
    <text evidence="1 6">Belongs to the ArgJ family.</text>
</comment>
<feature type="active site" description="Nucleophile" evidence="6">
    <location>
        <position position="186"/>
    </location>
</feature>
<feature type="binding site" evidence="6">
    <location>
        <position position="390"/>
    </location>
    <ligand>
        <name>substrate</name>
    </ligand>
</feature>
<evidence type="ECO:0000256" key="4">
    <source>
        <dbReference type="ARBA" id="ARBA00022813"/>
    </source>
</evidence>
<feature type="binding site" evidence="6">
    <location>
        <position position="266"/>
    </location>
    <ligand>
        <name>substrate</name>
    </ligand>
</feature>
<feature type="site" description="Cleavage; by autolysis" evidence="6">
    <location>
        <begin position="185"/>
        <end position="186"/>
    </location>
</feature>
<feature type="chain" id="PRO_5044933356" description="Arginine biosynthesis bifunctional protein ArgJ beta chain" evidence="6">
    <location>
        <begin position="186"/>
        <end position="390"/>
    </location>
</feature>
<keyword evidence="6" id="KW-0028">Amino-acid biosynthesis</keyword>
<comment type="function">
    <text evidence="6">Catalyzes two activities which are involved in the cyclic version of arginine biosynthesis: the synthesis of N-acetylglutamate from glutamate and acetyl-CoA as the acetyl donor, and of ornithine by transacetylation between N(2)-acetylornithine and glutamate.</text>
</comment>
<organism evidence="7 8">
    <name type="scientific">Micromonospora fluostatini</name>
    <dbReference type="NCBI Taxonomy" id="1629071"/>
    <lineage>
        <taxon>Bacteria</taxon>
        <taxon>Bacillati</taxon>
        <taxon>Actinomycetota</taxon>
        <taxon>Actinomycetes</taxon>
        <taxon>Micromonosporales</taxon>
        <taxon>Micromonosporaceae</taxon>
        <taxon>Micromonospora</taxon>
    </lineage>
</organism>
<proteinExistence type="inferred from homology"/>
<comment type="catalytic activity">
    <reaction evidence="6">
        <text>N(2)-acetyl-L-ornithine + L-glutamate = N-acetyl-L-glutamate + L-ornithine</text>
        <dbReference type="Rhea" id="RHEA:15349"/>
        <dbReference type="ChEBI" id="CHEBI:29985"/>
        <dbReference type="ChEBI" id="CHEBI:44337"/>
        <dbReference type="ChEBI" id="CHEBI:46911"/>
        <dbReference type="ChEBI" id="CHEBI:57805"/>
        <dbReference type="EC" id="2.3.1.35"/>
    </reaction>
</comment>
<dbReference type="Proteomes" id="UP000295626">
    <property type="component" value="Unassembled WGS sequence"/>
</dbReference>
<keyword evidence="6" id="KW-0511">Multifunctional enzyme</keyword>
<comment type="subunit">
    <text evidence="2 6">Heterotetramer of two alpha and two beta chains.</text>
</comment>
<feature type="site" description="Involved in the stabilization of negative charge on the oxyanion by the formation of the oxyanion hole" evidence="6">
    <location>
        <position position="117"/>
    </location>
</feature>
<gene>
    <name evidence="6 7" type="primary">argJ</name>
    <name evidence="7" type="ORF">E1091_00440</name>
</gene>
<feature type="binding site" evidence="6">
    <location>
        <position position="175"/>
    </location>
    <ligand>
        <name>substrate</name>
    </ligand>
</feature>
<keyword evidence="3 6" id="KW-0808">Transferase</keyword>
<keyword evidence="8" id="KW-1185">Reference proteome</keyword>
<evidence type="ECO:0000313" key="7">
    <source>
        <dbReference type="EMBL" id="TDC02573.1"/>
    </source>
</evidence>
<dbReference type="Gene3D" id="3.60.70.12">
    <property type="entry name" value="L-amino peptidase D-ALA esterase/amidase"/>
    <property type="match status" value="1"/>
</dbReference>
<comment type="pathway">
    <text evidence="6">Amino-acid biosynthesis; L-arginine biosynthesis; N(2)-acetyl-L-ornithine from L-glutamate: step 1/4.</text>
</comment>
<comment type="subcellular location">
    <subcellularLocation>
        <location evidence="6">Cytoplasm</location>
    </subcellularLocation>
</comment>
<accession>A0ABY2DPD2</accession>
<evidence type="ECO:0000256" key="1">
    <source>
        <dbReference type="ARBA" id="ARBA00006774"/>
    </source>
</evidence>